<dbReference type="InterPro" id="IPR030842">
    <property type="entry name" value="TF_NusA_bacterial"/>
</dbReference>
<dbReference type="GO" id="GO:0005829">
    <property type="term" value="C:cytosol"/>
    <property type="evidence" value="ECO:0007669"/>
    <property type="project" value="TreeGrafter"/>
</dbReference>
<dbReference type="GO" id="GO:0006353">
    <property type="term" value="P:DNA-templated transcription termination"/>
    <property type="evidence" value="ECO:0007669"/>
    <property type="project" value="UniProtKB-KW"/>
</dbReference>
<organism evidence="9">
    <name type="scientific">bioreactor metagenome</name>
    <dbReference type="NCBI Taxonomy" id="1076179"/>
    <lineage>
        <taxon>unclassified sequences</taxon>
        <taxon>metagenomes</taxon>
        <taxon>ecological metagenomes</taxon>
    </lineage>
</organism>
<feature type="domain" description="NusA-like second KH" evidence="8">
    <location>
        <begin position="43"/>
        <end position="106"/>
    </location>
</feature>
<dbReference type="Pfam" id="PF26594">
    <property type="entry name" value="KH_NusA_2nd"/>
    <property type="match status" value="1"/>
</dbReference>
<sequence length="121" mass="12549">MLSHDQNVDAVGACIGPRGARVAGIVDELGGEKIDIIEFSDEPEKFIAAALAPAKVVSVDVDPSGAHACHVSVPDAQLSLAIGNKGQNVRLAAKLTGWKIDIRPESGFFGETTDLTGMPNA</sequence>
<evidence type="ECO:0000256" key="3">
    <source>
        <dbReference type="ARBA" id="ARBA00022814"/>
    </source>
</evidence>
<evidence type="ECO:0000313" key="9">
    <source>
        <dbReference type="EMBL" id="MPN29521.1"/>
    </source>
</evidence>
<keyword evidence="6" id="KW-0804">Transcription</keyword>
<gene>
    <name evidence="9" type="primary">nusA_35</name>
    <name evidence="9" type="ORF">SDC9_176974</name>
</gene>
<dbReference type="Pfam" id="PF13184">
    <property type="entry name" value="KH_NusA_1st"/>
    <property type="match status" value="1"/>
</dbReference>
<keyword evidence="3" id="KW-0889">Transcription antitermination</keyword>
<keyword evidence="2" id="KW-0963">Cytoplasm</keyword>
<dbReference type="InterPro" id="IPR058582">
    <property type="entry name" value="KH_NusA_2nd"/>
</dbReference>
<dbReference type="SUPFAM" id="SSF54814">
    <property type="entry name" value="Prokaryotic type KH domain (KH-domain type II)"/>
    <property type="match status" value="2"/>
</dbReference>
<name>A0A645GRN0_9ZZZZ</name>
<dbReference type="GO" id="GO:0003723">
    <property type="term" value="F:RNA binding"/>
    <property type="evidence" value="ECO:0007669"/>
    <property type="project" value="UniProtKB-KW"/>
</dbReference>
<dbReference type="AlphaFoldDB" id="A0A645GRN0"/>
<dbReference type="PANTHER" id="PTHR22648:SF0">
    <property type="entry name" value="TRANSCRIPTION TERMINATION_ANTITERMINATION PROTEIN NUSA"/>
    <property type="match status" value="1"/>
</dbReference>
<evidence type="ECO:0000256" key="2">
    <source>
        <dbReference type="ARBA" id="ARBA00022490"/>
    </source>
</evidence>
<keyword evidence="1" id="KW-0806">Transcription termination</keyword>
<dbReference type="CDD" id="cd22529">
    <property type="entry name" value="KH-II_NusA_rpt2"/>
    <property type="match status" value="1"/>
</dbReference>
<dbReference type="FunFam" id="3.30.300.20:FF:000005">
    <property type="entry name" value="Transcription termination/antitermination protein NusA"/>
    <property type="match status" value="1"/>
</dbReference>
<dbReference type="PROSITE" id="PS50084">
    <property type="entry name" value="KH_TYPE_1"/>
    <property type="match status" value="1"/>
</dbReference>
<dbReference type="Gene3D" id="3.30.300.20">
    <property type="match status" value="2"/>
</dbReference>
<dbReference type="GO" id="GO:0031564">
    <property type="term" value="P:transcription antitermination"/>
    <property type="evidence" value="ECO:0007669"/>
    <property type="project" value="UniProtKB-KW"/>
</dbReference>
<comment type="caution">
    <text evidence="9">The sequence shown here is derived from an EMBL/GenBank/DDBJ whole genome shotgun (WGS) entry which is preliminary data.</text>
</comment>
<keyword evidence="4" id="KW-0694">RNA-binding</keyword>
<dbReference type="InterPro" id="IPR025249">
    <property type="entry name" value="TF_NusA_KH_1st"/>
</dbReference>
<keyword evidence="5" id="KW-0805">Transcription regulation</keyword>
<dbReference type="EMBL" id="VSSQ01080264">
    <property type="protein sequence ID" value="MPN29521.1"/>
    <property type="molecule type" value="Genomic_DNA"/>
</dbReference>
<evidence type="ECO:0000256" key="1">
    <source>
        <dbReference type="ARBA" id="ARBA00022472"/>
    </source>
</evidence>
<feature type="domain" description="Transcription factor NusA first KH" evidence="7">
    <location>
        <begin position="3"/>
        <end position="38"/>
    </location>
</feature>
<evidence type="ECO:0000256" key="5">
    <source>
        <dbReference type="ARBA" id="ARBA00023015"/>
    </source>
</evidence>
<protein>
    <submittedName>
        <fullName evidence="9">Transcription termination/antitermination protein NusA</fullName>
    </submittedName>
</protein>
<dbReference type="InterPro" id="IPR009019">
    <property type="entry name" value="KH_sf_prok-type"/>
</dbReference>
<evidence type="ECO:0000259" key="8">
    <source>
        <dbReference type="Pfam" id="PF26594"/>
    </source>
</evidence>
<accession>A0A645GRN0</accession>
<evidence type="ECO:0000259" key="7">
    <source>
        <dbReference type="Pfam" id="PF13184"/>
    </source>
</evidence>
<proteinExistence type="predicted"/>
<evidence type="ECO:0000256" key="6">
    <source>
        <dbReference type="ARBA" id="ARBA00023163"/>
    </source>
</evidence>
<dbReference type="PANTHER" id="PTHR22648">
    <property type="entry name" value="TRANSCRIPTION TERMINATION FACTOR NUSA"/>
    <property type="match status" value="1"/>
</dbReference>
<evidence type="ECO:0000256" key="4">
    <source>
        <dbReference type="ARBA" id="ARBA00022884"/>
    </source>
</evidence>
<dbReference type="InterPro" id="IPR015946">
    <property type="entry name" value="KH_dom-like_a/b"/>
</dbReference>
<reference evidence="9" key="1">
    <citation type="submission" date="2019-08" db="EMBL/GenBank/DDBJ databases">
        <authorList>
            <person name="Kucharzyk K."/>
            <person name="Murdoch R.W."/>
            <person name="Higgins S."/>
            <person name="Loffler F."/>
        </authorList>
    </citation>
    <scope>NUCLEOTIDE SEQUENCE</scope>
</reference>